<keyword evidence="2" id="KW-1185">Reference proteome</keyword>
<name>A0A1H5UTT7_9BACT</name>
<dbReference type="AlphaFoldDB" id="A0A1H5UTT7"/>
<dbReference type="SFLD" id="SFLDS00003">
    <property type="entry name" value="Haloacid_Dehalogenase"/>
    <property type="match status" value="1"/>
</dbReference>
<accession>A0A1H5UTT7</accession>
<gene>
    <name evidence="1" type="ORF">SAMN03080598_01392</name>
</gene>
<dbReference type="PANTHER" id="PTHR47478:SF1">
    <property type="entry name" value="PYRIMIDINE 5'-NUCLEOTIDASE YJJG"/>
    <property type="match status" value="1"/>
</dbReference>
<dbReference type="SUPFAM" id="SSF56784">
    <property type="entry name" value="HAD-like"/>
    <property type="match status" value="1"/>
</dbReference>
<organism evidence="1 2">
    <name type="scientific">Algoriphagus boritolerans DSM 17298 = JCM 18970</name>
    <dbReference type="NCBI Taxonomy" id="1120964"/>
    <lineage>
        <taxon>Bacteria</taxon>
        <taxon>Pseudomonadati</taxon>
        <taxon>Bacteroidota</taxon>
        <taxon>Cytophagia</taxon>
        <taxon>Cytophagales</taxon>
        <taxon>Cyclobacteriaceae</taxon>
        <taxon>Algoriphagus</taxon>
    </lineage>
</organism>
<dbReference type="InterPro" id="IPR011951">
    <property type="entry name" value="HAD-SF_hydro_IA_YjjG/PynA"/>
</dbReference>
<dbReference type="SFLD" id="SFLDG01129">
    <property type="entry name" value="C1.5:_HAD__Beta-PGM__Phosphata"/>
    <property type="match status" value="1"/>
</dbReference>
<dbReference type="Gene3D" id="1.10.150.240">
    <property type="entry name" value="Putative phosphatase, domain 2"/>
    <property type="match status" value="1"/>
</dbReference>
<dbReference type="InterPro" id="IPR023198">
    <property type="entry name" value="PGP-like_dom2"/>
</dbReference>
<dbReference type="SFLD" id="SFLDG01135">
    <property type="entry name" value="C1.5.6:_HAD__Beta-PGM__Phospha"/>
    <property type="match status" value="1"/>
</dbReference>
<dbReference type="InterPro" id="IPR006439">
    <property type="entry name" value="HAD-SF_hydro_IA"/>
</dbReference>
<dbReference type="EMBL" id="FNVR01000005">
    <property type="protein sequence ID" value="SEF78485.1"/>
    <property type="molecule type" value="Genomic_DNA"/>
</dbReference>
<dbReference type="GO" id="GO:0008253">
    <property type="term" value="F:5'-nucleotidase activity"/>
    <property type="evidence" value="ECO:0007669"/>
    <property type="project" value="InterPro"/>
</dbReference>
<protein>
    <submittedName>
        <fullName evidence="1">Putative hydrolase of the HAD superfamily</fullName>
    </submittedName>
</protein>
<dbReference type="STRING" id="1120964.GCA_001313265_02270"/>
<keyword evidence="1" id="KW-0378">Hydrolase</keyword>
<sequence>MNWRSTRSKTINIDADFQLKTYQHLFFDLDHTLWDYDRNVAESLSELYQIYGLRDLGIPTFEKFFEAFHQINFQLWDWYNVGKIDKHDLRKERFPRIFTHAGGNAAAIPLEFEEDFMHRTSSKPHVFPYSKEILTYLKEKYRIHVITNGFNESQAKKMRSSGLDSYFELIVTSETTGYKKPDPRIFYHAMDQLATNPDRCLMIGDNPSSDILGAQNAAIDQVYFNPDGKTIDLKPTYMIRHLRELEDLL</sequence>
<dbReference type="Gene3D" id="3.40.50.1000">
    <property type="entry name" value="HAD superfamily/HAD-like"/>
    <property type="match status" value="1"/>
</dbReference>
<evidence type="ECO:0000313" key="2">
    <source>
        <dbReference type="Proteomes" id="UP000236736"/>
    </source>
</evidence>
<dbReference type="InterPro" id="IPR052550">
    <property type="entry name" value="Pyrimidine_5'-ntase_YjjG"/>
</dbReference>
<dbReference type="PRINTS" id="PR00413">
    <property type="entry name" value="HADHALOGNASE"/>
</dbReference>
<proteinExistence type="predicted"/>
<dbReference type="PANTHER" id="PTHR47478">
    <property type="match status" value="1"/>
</dbReference>
<dbReference type="NCBIfam" id="TIGR01549">
    <property type="entry name" value="HAD-SF-IA-v1"/>
    <property type="match status" value="1"/>
</dbReference>
<dbReference type="InterPro" id="IPR023214">
    <property type="entry name" value="HAD_sf"/>
</dbReference>
<dbReference type="Pfam" id="PF00702">
    <property type="entry name" value="Hydrolase"/>
    <property type="match status" value="1"/>
</dbReference>
<reference evidence="2" key="1">
    <citation type="submission" date="2016-10" db="EMBL/GenBank/DDBJ databases">
        <authorList>
            <person name="Varghese N."/>
            <person name="Submissions S."/>
        </authorList>
    </citation>
    <scope>NUCLEOTIDE SEQUENCE [LARGE SCALE GENOMIC DNA]</scope>
    <source>
        <strain evidence="2">DSM 17298</strain>
    </source>
</reference>
<dbReference type="InterPro" id="IPR036412">
    <property type="entry name" value="HAD-like_sf"/>
</dbReference>
<evidence type="ECO:0000313" key="1">
    <source>
        <dbReference type="EMBL" id="SEF78485.1"/>
    </source>
</evidence>
<dbReference type="Proteomes" id="UP000236736">
    <property type="component" value="Unassembled WGS sequence"/>
</dbReference>
<dbReference type="NCBIfam" id="TIGR02254">
    <property type="entry name" value="YjjG_YfnB"/>
    <property type="match status" value="1"/>
</dbReference>